<dbReference type="Proteomes" id="UP000623687">
    <property type="component" value="Unassembled WGS sequence"/>
</dbReference>
<dbReference type="SMART" id="SM00220">
    <property type="entry name" value="S_TKc"/>
    <property type="match status" value="1"/>
</dbReference>
<accession>A0A8H6ZWG0</accession>
<dbReference type="RefSeq" id="XP_036632131.1">
    <property type="nucleotide sequence ID" value="XM_036776112.1"/>
</dbReference>
<dbReference type="Gene3D" id="1.10.510.10">
    <property type="entry name" value="Transferase(Phosphotransferase) domain 1"/>
    <property type="match status" value="1"/>
</dbReference>
<dbReference type="InterPro" id="IPR000719">
    <property type="entry name" value="Prot_kinase_dom"/>
</dbReference>
<dbReference type="InterPro" id="IPR008271">
    <property type="entry name" value="Ser/Thr_kinase_AS"/>
</dbReference>
<feature type="domain" description="Protein kinase" evidence="1">
    <location>
        <begin position="1"/>
        <end position="289"/>
    </location>
</feature>
<dbReference type="PANTHER" id="PTHR44329">
    <property type="entry name" value="SERINE/THREONINE-PROTEIN KINASE TNNI3K-RELATED"/>
    <property type="match status" value="1"/>
</dbReference>
<evidence type="ECO:0000313" key="2">
    <source>
        <dbReference type="EMBL" id="KAF7430853.1"/>
    </source>
</evidence>
<organism evidence="2 3">
    <name type="scientific">Pleurotus ostreatus</name>
    <name type="common">Oyster mushroom</name>
    <name type="synonym">White-rot fungus</name>
    <dbReference type="NCBI Taxonomy" id="5322"/>
    <lineage>
        <taxon>Eukaryota</taxon>
        <taxon>Fungi</taxon>
        <taxon>Dikarya</taxon>
        <taxon>Basidiomycota</taxon>
        <taxon>Agaricomycotina</taxon>
        <taxon>Agaricomycetes</taxon>
        <taxon>Agaricomycetidae</taxon>
        <taxon>Agaricales</taxon>
        <taxon>Pleurotineae</taxon>
        <taxon>Pleurotaceae</taxon>
        <taxon>Pleurotus</taxon>
    </lineage>
</organism>
<dbReference type="InterPro" id="IPR011009">
    <property type="entry name" value="Kinase-like_dom_sf"/>
</dbReference>
<evidence type="ECO:0000313" key="3">
    <source>
        <dbReference type="Proteomes" id="UP000623687"/>
    </source>
</evidence>
<proteinExistence type="predicted"/>
<dbReference type="InterPro" id="IPR051681">
    <property type="entry name" value="Ser/Thr_Kinases-Pseudokinases"/>
</dbReference>
<dbReference type="VEuPathDB" id="FungiDB:PC9H_006567"/>
<keyword evidence="3" id="KW-1185">Reference proteome</keyword>
<dbReference type="EMBL" id="JACETU010000004">
    <property type="protein sequence ID" value="KAF7430853.1"/>
    <property type="molecule type" value="Genomic_DNA"/>
</dbReference>
<reference evidence="2" key="1">
    <citation type="submission" date="2019-07" db="EMBL/GenBank/DDBJ databases">
        <authorList>
            <person name="Palmer J.M."/>
        </authorList>
    </citation>
    <scope>NUCLEOTIDE SEQUENCE</scope>
    <source>
        <strain evidence="2">PC9</strain>
    </source>
</reference>
<dbReference type="GeneID" id="59376385"/>
<dbReference type="AlphaFoldDB" id="A0A8H6ZWG0"/>
<gene>
    <name evidence="2" type="ORF">PC9H_006567</name>
</gene>
<dbReference type="PROSITE" id="PS50011">
    <property type="entry name" value="PROTEIN_KINASE_DOM"/>
    <property type="match status" value="1"/>
</dbReference>
<dbReference type="GO" id="GO:0005524">
    <property type="term" value="F:ATP binding"/>
    <property type="evidence" value="ECO:0007669"/>
    <property type="project" value="InterPro"/>
</dbReference>
<dbReference type="Gene3D" id="3.30.200.20">
    <property type="entry name" value="Phosphorylase Kinase, domain 1"/>
    <property type="match status" value="1"/>
</dbReference>
<dbReference type="PROSITE" id="PS00108">
    <property type="entry name" value="PROTEIN_KINASE_ST"/>
    <property type="match status" value="1"/>
</dbReference>
<dbReference type="SUPFAM" id="SSF56112">
    <property type="entry name" value="Protein kinase-like (PK-like)"/>
    <property type="match status" value="1"/>
</dbReference>
<dbReference type="GO" id="GO:0004674">
    <property type="term" value="F:protein serine/threonine kinase activity"/>
    <property type="evidence" value="ECO:0007669"/>
    <property type="project" value="TreeGrafter"/>
</dbReference>
<comment type="caution">
    <text evidence="2">The sequence shown here is derived from an EMBL/GenBank/DDBJ whole genome shotgun (WGS) entry which is preliminary data.</text>
</comment>
<sequence length="299" mass="33480">MLIVPTTKEQRTDYKKTLHQFFARLSIPRGVQQPTTYDIGLGTELPQDLKGKVTYVPGFIDEGGFGKVYRGIYKIGRGKKIWVAVKFLELPSGPNMAAKAAQASLISPLCPHGNLRQYLDNNPLVHRLPLACQIASAIHYIHAQNIVHGDIKPENILMDEEYRPLLCDFGRSRIIGMDGFETALASSQHYTAPELLNSPTQIVALTKPSDIYSLTVTLLRVVTNRPPFHPFDGPYIVRLLSEGKRPDIETYRDCSEMSEGLWEIFDLGWAADPIRRPNAHQYMTQLEALSPTTPSIIPA</sequence>
<dbReference type="OrthoDB" id="5966500at2759"/>
<protein>
    <recommendedName>
        <fullName evidence="1">Protein kinase domain-containing protein</fullName>
    </recommendedName>
</protein>
<dbReference type="Pfam" id="PF00069">
    <property type="entry name" value="Pkinase"/>
    <property type="match status" value="1"/>
</dbReference>
<evidence type="ECO:0000259" key="1">
    <source>
        <dbReference type="PROSITE" id="PS50011"/>
    </source>
</evidence>
<name>A0A8H6ZWG0_PLEOS</name>